<evidence type="ECO:0000313" key="1">
    <source>
        <dbReference type="Proteomes" id="UP000887565"/>
    </source>
</evidence>
<name>A0A915IZL5_ROMCU</name>
<dbReference type="WBParaSite" id="nRc.2.0.1.t19570-RA">
    <property type="protein sequence ID" value="nRc.2.0.1.t19570-RA"/>
    <property type="gene ID" value="nRc.2.0.1.g19570"/>
</dbReference>
<evidence type="ECO:0000313" key="2">
    <source>
        <dbReference type="WBParaSite" id="nRc.2.0.1.t19570-RA"/>
    </source>
</evidence>
<accession>A0A915IZL5</accession>
<keyword evidence="1" id="KW-1185">Reference proteome</keyword>
<dbReference type="Proteomes" id="UP000887565">
    <property type="component" value="Unplaced"/>
</dbReference>
<sequence length="190" mass="21666">MQQSGQFAAKFSHVDNDGLLRHPFWKIDFYGLGFFPRLVEEPGRTTKLLLTTTFGLNSNSTVEFFGNQDPMSSEASKLISCLIRSQTIASDAKINKRDLFEALTSSITCFNAFHFEGISFERFLHTSKNFSAVGQWGNLILITNYETESYLLLKMSTFFANDFPSSISRLLKNCFKRLMSFNSRLNFRGT</sequence>
<protein>
    <submittedName>
        <fullName evidence="2">Uncharacterized protein</fullName>
    </submittedName>
</protein>
<reference evidence="2" key="1">
    <citation type="submission" date="2022-11" db="UniProtKB">
        <authorList>
            <consortium name="WormBaseParasite"/>
        </authorList>
    </citation>
    <scope>IDENTIFICATION</scope>
</reference>
<proteinExistence type="predicted"/>
<dbReference type="AlphaFoldDB" id="A0A915IZL5"/>
<organism evidence="1 2">
    <name type="scientific">Romanomermis culicivorax</name>
    <name type="common">Nematode worm</name>
    <dbReference type="NCBI Taxonomy" id="13658"/>
    <lineage>
        <taxon>Eukaryota</taxon>
        <taxon>Metazoa</taxon>
        <taxon>Ecdysozoa</taxon>
        <taxon>Nematoda</taxon>
        <taxon>Enoplea</taxon>
        <taxon>Dorylaimia</taxon>
        <taxon>Mermithida</taxon>
        <taxon>Mermithoidea</taxon>
        <taxon>Mermithidae</taxon>
        <taxon>Romanomermis</taxon>
    </lineage>
</organism>